<evidence type="ECO:0000313" key="1">
    <source>
        <dbReference type="EMBL" id="KAF0132509.1"/>
    </source>
</evidence>
<dbReference type="Proteomes" id="UP000488506">
    <property type="component" value="Unassembled WGS sequence"/>
</dbReference>
<dbReference type="Gene3D" id="2.60.40.4070">
    <property type="match status" value="1"/>
</dbReference>
<dbReference type="EMBL" id="WPAF01000055">
    <property type="protein sequence ID" value="KAF0132509.1"/>
    <property type="molecule type" value="Genomic_DNA"/>
</dbReference>
<evidence type="ECO:0000313" key="2">
    <source>
        <dbReference type="Proteomes" id="UP000488506"/>
    </source>
</evidence>
<dbReference type="AlphaFoldDB" id="A0A833KZH7"/>
<reference evidence="1 2" key="1">
    <citation type="submission" date="2019-12" db="EMBL/GenBank/DDBJ databases">
        <authorList>
            <person name="Wolfe R."/>
            <person name="Danczak R."/>
            <person name="Wilkins M."/>
        </authorList>
    </citation>
    <scope>NUCLEOTIDE SEQUENCE [LARGE SCALE GENOMIC DNA]</scope>
    <source>
        <strain evidence="1">X2_MaxBin.013</strain>
    </source>
</reference>
<protein>
    <submittedName>
        <fullName evidence="1">Leukocidin/Hemolysin toxin family</fullName>
    </submittedName>
</protein>
<accession>A0A833KZH7</accession>
<gene>
    <name evidence="1" type="ORF">FD145_1632</name>
</gene>
<organism evidence="1 2">
    <name type="scientific">Candidatus Saganbacteria bacterium</name>
    <dbReference type="NCBI Taxonomy" id="2575572"/>
    <lineage>
        <taxon>Bacteria</taxon>
        <taxon>Bacillati</taxon>
        <taxon>Saganbacteria</taxon>
    </lineage>
</organism>
<feature type="non-terminal residue" evidence="1">
    <location>
        <position position="1"/>
    </location>
</feature>
<name>A0A833KZH7_UNCSA</name>
<feature type="non-terminal residue" evidence="1">
    <location>
        <position position="675"/>
    </location>
</feature>
<comment type="caution">
    <text evidence="1">The sequence shown here is derived from an EMBL/GenBank/DDBJ whole genome shotgun (WGS) entry which is preliminary data.</text>
</comment>
<sequence>QNIASSSKAKSGVLAYWNVSRLNGKYTVLLKSGSFIAAQDVYAGTLIKSNEQKSVYSAYRRAQLTFPPGAFDKDTLATITPVTMSEIKIRNRPIIMTHGPIVEIKPSPAKFKTPKEDGIDLRPTLRFFYTLDDLKNLGITPDPANPTKNLGLNIHQITALGDLQVISANEQTYANELYCFSGPLDHFSTYTLTKGKIKLSAPIVLAERYITNQDTVNIYGTAEAESELEIFISGSPLQSNVGVGLVPTRGEASENGSFRFENIKLLQEGENYIYVFSHPKGNPDVKTQSDVMIIKDTIAPSIEVYPNLQIFSPNNDGKWDSVEYDLSSNEKGKIGFIIKNPEGKIVVNEELETEANQTTKLVWGKNGFNIYRRGKSGDWDLLRTISAAGVFNDGIYSYAVYGIDEAGNISNNVIGKTEVDTTPPKIENIKALPNPFTPNEDGIKDTTTISFNLSEPAYATTKIYREDGGLFRKYSEVVDGLVVSWPWDGKGSRNELLGGTYTYNIEAEDKVGNYASSESKTIIVDREPALIAYAYADPDPFAPVNPKNDFTEIKYYIARDNVEVSASILGREDKIIKKLVHKEITNKGEHAARWYGDFHGGYDGPKAEKDKNKIGDGSYVFKVEAIDPDTQRLVETTNTVLVDNVPPHIILNPLVIDYAAKKATLTYTIPEISSV</sequence>
<proteinExistence type="predicted"/>